<dbReference type="Pfam" id="PF10145">
    <property type="entry name" value="PhageMin_Tail"/>
    <property type="match status" value="1"/>
</dbReference>
<organism evidence="3 4">
    <name type="scientific">Paractinoplanes pyxinae</name>
    <dbReference type="NCBI Taxonomy" id="2997416"/>
    <lineage>
        <taxon>Bacteria</taxon>
        <taxon>Bacillati</taxon>
        <taxon>Actinomycetota</taxon>
        <taxon>Actinomycetes</taxon>
        <taxon>Micromonosporales</taxon>
        <taxon>Micromonosporaceae</taxon>
        <taxon>Paractinoplanes</taxon>
    </lineage>
</organism>
<feature type="domain" description="Phage tail tape measure protein" evidence="2">
    <location>
        <begin position="92"/>
        <end position="293"/>
    </location>
</feature>
<evidence type="ECO:0000256" key="1">
    <source>
        <dbReference type="SAM" id="Phobius"/>
    </source>
</evidence>
<feature type="transmembrane region" description="Helical" evidence="1">
    <location>
        <begin position="409"/>
        <end position="431"/>
    </location>
</feature>
<dbReference type="Proteomes" id="UP001151002">
    <property type="component" value="Unassembled WGS sequence"/>
</dbReference>
<reference evidence="3" key="1">
    <citation type="submission" date="2022-11" db="EMBL/GenBank/DDBJ databases">
        <authorList>
            <person name="Somphong A."/>
            <person name="Phongsopitanun W."/>
        </authorList>
    </citation>
    <scope>NUCLEOTIDE SEQUENCE</scope>
    <source>
        <strain evidence="3">Pm04-4</strain>
    </source>
</reference>
<dbReference type="RefSeq" id="WP_267565770.1">
    <property type="nucleotide sequence ID" value="NZ_JAPNTZ010000009.1"/>
</dbReference>
<keyword evidence="4" id="KW-1185">Reference proteome</keyword>
<accession>A0ABT4B6C0</accession>
<proteinExistence type="predicted"/>
<comment type="caution">
    <text evidence="3">The sequence shown here is derived from an EMBL/GenBank/DDBJ whole genome shotgun (WGS) entry which is preliminary data.</text>
</comment>
<evidence type="ECO:0000313" key="3">
    <source>
        <dbReference type="EMBL" id="MCY1141385.1"/>
    </source>
</evidence>
<feature type="transmembrane region" description="Helical" evidence="1">
    <location>
        <begin position="451"/>
        <end position="468"/>
    </location>
</feature>
<name>A0ABT4B6C0_9ACTN</name>
<gene>
    <name evidence="3" type="ORF">OWR29_25585</name>
</gene>
<keyword evidence="1" id="KW-0812">Transmembrane</keyword>
<sequence length="661" mass="68635">MALKLGELTAYLKADDGAFRKGLAKSKDDFKRFGSGIAAAGPAVGAAAGIALAAGLTSALSVDKAKAKLAAQLGGDAQYAKAMGDIAGRVYAQGFGESAEAVGDSLRAVLSAGLLPEDAADADIERITVKAQALSDVFGQDVVASARAAGQMVRTGLAGSADEAFDILTRGFQQSGDHAGDLLDTFSEYSTQFRKLGIDGTTATGLLNQGLKAGARDADTVADALKELSIRAIDGSKASSQAYEALGLDAKKMTAQMAKGGPEASAGLQLILDRLRGMKDPAAQSAAAVGLFGTKAEDLGSALFSLDLDTAAQSMGDVKGAADKMTNSLGQSASQQLEAFKRQAQAALVEKMAAAVPYIQQVVGFLQQHSAIIGPLAVGLGIFAGVVMTIIGVMKVWTAVQTALNIVQMASPTTWIILGILALIAVIVLIATKTRWFQNIWAAVWGFMKGVGAWFAGPFAGFFVTLWNKITSSLSRAKAQLMNGINMIKGFFVSWYQRSNEAMGKIISKGVSLVNWFRGLPGRIGGALRNVFSGLWSGFKTVVNRIIAGWNNLSFTVGGGSFAGVSLPSVTVSTPNIPYLAKGGIVQATPGGRLAVIGEGREDEAVLPLSKLRGLMAARARSVLELRSSGSRIDDLLLEILRIAIKNRGGNVQVALGTGRG</sequence>
<feature type="transmembrane region" description="Helical" evidence="1">
    <location>
        <begin position="372"/>
        <end position="397"/>
    </location>
</feature>
<evidence type="ECO:0000259" key="2">
    <source>
        <dbReference type="Pfam" id="PF10145"/>
    </source>
</evidence>
<dbReference type="EMBL" id="JAPNTZ010000009">
    <property type="protein sequence ID" value="MCY1141385.1"/>
    <property type="molecule type" value="Genomic_DNA"/>
</dbReference>
<evidence type="ECO:0000313" key="4">
    <source>
        <dbReference type="Proteomes" id="UP001151002"/>
    </source>
</evidence>
<dbReference type="InterPro" id="IPR010090">
    <property type="entry name" value="Phage_tape_meas"/>
</dbReference>
<keyword evidence="1" id="KW-1133">Transmembrane helix</keyword>
<protein>
    <submittedName>
        <fullName evidence="3">Phage tail tape measure protein</fullName>
    </submittedName>
</protein>
<keyword evidence="1" id="KW-0472">Membrane</keyword>